<comment type="caution">
    <text evidence="1">The sequence shown here is derived from an EMBL/GenBank/DDBJ whole genome shotgun (WGS) entry which is preliminary data.</text>
</comment>
<accession>A0ABP7PNV3</accession>
<dbReference type="SUPFAM" id="SSF53474">
    <property type="entry name" value="alpha/beta-Hydrolases"/>
    <property type="match status" value="1"/>
</dbReference>
<evidence type="ECO:0000313" key="1">
    <source>
        <dbReference type="EMBL" id="GAA3968803.1"/>
    </source>
</evidence>
<dbReference type="RefSeq" id="WP_344807466.1">
    <property type="nucleotide sequence ID" value="NZ_BAABBO010000012.1"/>
</dbReference>
<gene>
    <name evidence="1" type="ORF">GCM10022278_28190</name>
</gene>
<reference evidence="2" key="1">
    <citation type="journal article" date="2019" name="Int. J. Syst. Evol. Microbiol.">
        <title>The Global Catalogue of Microorganisms (GCM) 10K type strain sequencing project: providing services to taxonomists for standard genome sequencing and annotation.</title>
        <authorList>
            <consortium name="The Broad Institute Genomics Platform"/>
            <consortium name="The Broad Institute Genome Sequencing Center for Infectious Disease"/>
            <person name="Wu L."/>
            <person name="Ma J."/>
        </authorList>
    </citation>
    <scope>NUCLEOTIDE SEQUENCE [LARGE SCALE GENOMIC DNA]</scope>
    <source>
        <strain evidence="2">JCM 17555</strain>
    </source>
</reference>
<keyword evidence="2" id="KW-1185">Reference proteome</keyword>
<organism evidence="1 2">
    <name type="scientific">Allohahella marinimesophila</name>
    <dbReference type="NCBI Taxonomy" id="1054972"/>
    <lineage>
        <taxon>Bacteria</taxon>
        <taxon>Pseudomonadati</taxon>
        <taxon>Pseudomonadota</taxon>
        <taxon>Gammaproteobacteria</taxon>
        <taxon>Oceanospirillales</taxon>
        <taxon>Hahellaceae</taxon>
        <taxon>Allohahella</taxon>
    </lineage>
</organism>
<proteinExistence type="predicted"/>
<evidence type="ECO:0008006" key="3">
    <source>
        <dbReference type="Google" id="ProtNLM"/>
    </source>
</evidence>
<dbReference type="EMBL" id="BAABBO010000012">
    <property type="protein sequence ID" value="GAA3968803.1"/>
    <property type="molecule type" value="Genomic_DNA"/>
</dbReference>
<dbReference type="Gene3D" id="3.40.50.1820">
    <property type="entry name" value="alpha/beta hydrolase"/>
    <property type="match status" value="1"/>
</dbReference>
<dbReference type="InterPro" id="IPR029058">
    <property type="entry name" value="AB_hydrolase_fold"/>
</dbReference>
<evidence type="ECO:0000313" key="2">
    <source>
        <dbReference type="Proteomes" id="UP001501337"/>
    </source>
</evidence>
<name>A0ABP7PNV3_9GAMM</name>
<protein>
    <recommendedName>
        <fullName evidence="3">Pimeloyl-ACP methyl ester carboxylesterase</fullName>
    </recommendedName>
</protein>
<dbReference type="Proteomes" id="UP001501337">
    <property type="component" value="Unassembled WGS sequence"/>
</dbReference>
<sequence length="280" mass="30274">MSALQIIIVGGWAQTTGSYGCLANALEKALITENSGAITHTRIQILPLESSASTLYSQLDLLASACREAATPVLWLGCSLGGLHLLQWLERRRAGEPDLRHAKEYLVLFGTNPRFCESLETAWPGMPAAALDTMFADLAKDQSRTIRAFNMLQCSKLPGSRRKQALKMLNDSPASAPSAVLEEGLQFLRREDLRASFASSPILAMALFGELDPLTGESVAKASDRLVAGLPVGRMPRPTVTLIPHAGHYPDELSSASIATQCKDFIQTAHPQDLRLEAHG</sequence>